<keyword evidence="8 15" id="KW-0862">Zinc</keyword>
<evidence type="ECO:0000256" key="7">
    <source>
        <dbReference type="ARBA" id="ARBA00022801"/>
    </source>
</evidence>
<evidence type="ECO:0000256" key="15">
    <source>
        <dbReference type="HAMAP-Rule" id="MF_00103"/>
    </source>
</evidence>
<proteinExistence type="inferred from homology"/>
<evidence type="ECO:0000259" key="16">
    <source>
        <dbReference type="PROSITE" id="PS51066"/>
    </source>
</evidence>
<evidence type="ECO:0000256" key="2">
    <source>
        <dbReference type="ARBA" id="ARBA00009409"/>
    </source>
</evidence>
<dbReference type="InterPro" id="IPR020629">
    <property type="entry name" value="FPG_Glyclase"/>
</dbReference>
<dbReference type="GO" id="GO:0003684">
    <property type="term" value="F:damaged DNA binding"/>
    <property type="evidence" value="ECO:0007669"/>
    <property type="project" value="InterPro"/>
</dbReference>
<keyword evidence="9 15" id="KW-0238">DNA-binding</keyword>
<dbReference type="SUPFAM" id="SSF46946">
    <property type="entry name" value="S13-like H2TH domain"/>
    <property type="match status" value="1"/>
</dbReference>
<dbReference type="SMART" id="SM01232">
    <property type="entry name" value="H2TH"/>
    <property type="match status" value="1"/>
</dbReference>
<comment type="caution">
    <text evidence="18">The sequence shown here is derived from an EMBL/GenBank/DDBJ whole genome shotgun (WGS) entry which is preliminary data.</text>
</comment>
<evidence type="ECO:0000256" key="1">
    <source>
        <dbReference type="ARBA" id="ARBA00001668"/>
    </source>
</evidence>
<feature type="active site" description="Proton donor" evidence="15">
    <location>
        <position position="3"/>
    </location>
</feature>
<dbReference type="OrthoDB" id="9800855at2"/>
<dbReference type="EC" id="4.2.99.18" evidence="15"/>
<feature type="active site" description="Proton donor; for delta-elimination activity" evidence="15">
    <location>
        <position position="264"/>
    </location>
</feature>
<dbReference type="InterPro" id="IPR000214">
    <property type="entry name" value="Znf_DNA_glyclase/AP_lyase"/>
</dbReference>
<evidence type="ECO:0000256" key="4">
    <source>
        <dbReference type="ARBA" id="ARBA00022723"/>
    </source>
</evidence>
<comment type="catalytic activity">
    <reaction evidence="1 15">
        <text>Hydrolysis of DNA containing ring-opened 7-methylguanine residues, releasing 2,6-diamino-4-hydroxy-5-(N-methyl)formamidopyrimidine.</text>
        <dbReference type="EC" id="3.2.2.23"/>
    </reaction>
</comment>
<comment type="subunit">
    <text evidence="3 15">Monomer.</text>
</comment>
<evidence type="ECO:0000256" key="12">
    <source>
        <dbReference type="ARBA" id="ARBA00023268"/>
    </source>
</evidence>
<dbReference type="Pfam" id="PF06827">
    <property type="entry name" value="zf-FPG_IleRS"/>
    <property type="match status" value="1"/>
</dbReference>
<keyword evidence="7 15" id="KW-0378">Hydrolase</keyword>
<feature type="binding site" evidence="15">
    <location>
        <position position="112"/>
    </location>
    <ligand>
        <name>DNA</name>
        <dbReference type="ChEBI" id="CHEBI:16991"/>
    </ligand>
</feature>
<keyword evidence="13 15" id="KW-0326">Glycosidase</keyword>
<dbReference type="STRING" id="1464123.SAMN05444126_1124"/>
<keyword evidence="5 15" id="KW-0227">DNA damage</keyword>
<dbReference type="Gene3D" id="3.20.190.10">
    <property type="entry name" value="MutM-like, N-terminal"/>
    <property type="match status" value="1"/>
</dbReference>
<evidence type="ECO:0000313" key="19">
    <source>
        <dbReference type="Proteomes" id="UP000199318"/>
    </source>
</evidence>
<evidence type="ECO:0000256" key="5">
    <source>
        <dbReference type="ARBA" id="ARBA00022763"/>
    </source>
</evidence>
<accession>A0A1H9U0G8</accession>
<dbReference type="InterPro" id="IPR015886">
    <property type="entry name" value="H2TH_FPG"/>
</dbReference>
<evidence type="ECO:0000256" key="8">
    <source>
        <dbReference type="ARBA" id="ARBA00022833"/>
    </source>
</evidence>
<dbReference type="PANTHER" id="PTHR22993:SF9">
    <property type="entry name" value="FORMAMIDOPYRIMIDINE-DNA GLYCOSYLASE"/>
    <property type="match status" value="1"/>
</dbReference>
<dbReference type="PANTHER" id="PTHR22993">
    <property type="entry name" value="FORMAMIDOPYRIMIDINE-DNA GLYCOSYLASE"/>
    <property type="match status" value="1"/>
</dbReference>
<dbReference type="RefSeq" id="WP_093072882.1">
    <property type="nucleotide sequence ID" value="NZ_FOGV01000012.1"/>
</dbReference>
<dbReference type="InterPro" id="IPR012319">
    <property type="entry name" value="FPG_cat"/>
</dbReference>
<dbReference type="EC" id="3.2.2.23" evidence="15"/>
<comment type="caution">
    <text evidence="15">Lacks conserved residue(s) required for the propagation of feature annotation.</text>
</comment>
<dbReference type="GO" id="GO:0034039">
    <property type="term" value="F:8-oxo-7,8-dihydroguanine DNA N-glycosylase activity"/>
    <property type="evidence" value="ECO:0007669"/>
    <property type="project" value="TreeGrafter"/>
</dbReference>
<comment type="function">
    <text evidence="15">Involved in base excision repair of DNA damaged by oxidation or by mutagenic agents. Acts as DNA glycosylase that recognizes and removes damaged bases. Has a preference for oxidized purines, such as 7,8-dihydro-8-oxoguanine (8-oxoG). Has AP (apurinic/apyrimidinic) lyase activity and introduces nicks in the DNA strand. Cleaves the DNA backbone by beta-delta elimination to generate a single-strand break at the site of the removed base with both 3'- and 5'-phosphates.</text>
</comment>
<dbReference type="Pfam" id="PF06831">
    <property type="entry name" value="H2TH"/>
    <property type="match status" value="1"/>
</dbReference>
<evidence type="ECO:0000256" key="3">
    <source>
        <dbReference type="ARBA" id="ARBA00011245"/>
    </source>
</evidence>
<keyword evidence="10 15" id="KW-0234">DNA repair</keyword>
<dbReference type="SUPFAM" id="SSF57716">
    <property type="entry name" value="Glucocorticoid receptor-like (DNA-binding domain)"/>
    <property type="match status" value="1"/>
</dbReference>
<feature type="active site" description="Schiff-base intermediate with DNA" evidence="15">
    <location>
        <position position="2"/>
    </location>
</feature>
<comment type="catalytic activity">
    <reaction evidence="14 15">
        <text>2'-deoxyribonucleotide-(2'-deoxyribose 5'-phosphate)-2'-deoxyribonucleotide-DNA = a 3'-end 2'-deoxyribonucleotide-(2,3-dehydro-2,3-deoxyribose 5'-phosphate)-DNA + a 5'-end 5'-phospho-2'-deoxyribonucleoside-DNA + H(+)</text>
        <dbReference type="Rhea" id="RHEA:66592"/>
        <dbReference type="Rhea" id="RHEA-COMP:13180"/>
        <dbReference type="Rhea" id="RHEA-COMP:16897"/>
        <dbReference type="Rhea" id="RHEA-COMP:17067"/>
        <dbReference type="ChEBI" id="CHEBI:15378"/>
        <dbReference type="ChEBI" id="CHEBI:136412"/>
        <dbReference type="ChEBI" id="CHEBI:157695"/>
        <dbReference type="ChEBI" id="CHEBI:167181"/>
        <dbReference type="EC" id="4.2.99.18"/>
    </reaction>
</comment>
<evidence type="ECO:0000256" key="9">
    <source>
        <dbReference type="ARBA" id="ARBA00023125"/>
    </source>
</evidence>
<feature type="domain" description="Formamidopyrimidine-DNA glycosylase catalytic" evidence="17">
    <location>
        <begin position="2"/>
        <end position="115"/>
    </location>
</feature>
<gene>
    <name evidence="15" type="primary">mutM</name>
    <name evidence="15" type="synonym">fpg</name>
    <name evidence="18" type="ORF">SAMN05444126_1124</name>
</gene>
<dbReference type="Pfam" id="PF01149">
    <property type="entry name" value="Fapy_DNA_glyco"/>
    <property type="match status" value="1"/>
</dbReference>
<feature type="binding site" evidence="15">
    <location>
        <position position="93"/>
    </location>
    <ligand>
        <name>DNA</name>
        <dbReference type="ChEBI" id="CHEBI:16991"/>
    </ligand>
</feature>
<dbReference type="AlphaFoldDB" id="A0A1H9U0G8"/>
<evidence type="ECO:0000256" key="10">
    <source>
        <dbReference type="ARBA" id="ARBA00023204"/>
    </source>
</evidence>
<feature type="domain" description="FPG-type" evidence="16">
    <location>
        <begin position="240"/>
        <end position="274"/>
    </location>
</feature>
<dbReference type="Proteomes" id="UP000199318">
    <property type="component" value="Unassembled WGS sequence"/>
</dbReference>
<sequence length="276" mass="30287">MPELPEVETVRRTLEKLIVGETIAAISVGWPKMIKKPDDVHAFKARAEGQSISAVRRRGKFLLIDLEDDVLVSHLRMEGKFAVKAAEEEIDPHVHARFTFLSGQELRYKDVRKFGTLHLFASGEEVGNAPLNKLGPEPFDLEFTADYLLKALNKTSRAVKNALLDQALVAGLGNIYVDESLFHAKIHPLRRGTTITADEAAALHAAVKATLQQALDMGGTSIRSYLNGAGEIGYFQQFLHVYGRVNEDCRVCGTAIERSVVGGRGTHTCPVCQPGL</sequence>
<dbReference type="FunFam" id="1.10.8.50:FF:000003">
    <property type="entry name" value="Formamidopyrimidine-DNA glycosylase"/>
    <property type="match status" value="1"/>
</dbReference>
<evidence type="ECO:0000256" key="13">
    <source>
        <dbReference type="ARBA" id="ARBA00023295"/>
    </source>
</evidence>
<evidence type="ECO:0000259" key="17">
    <source>
        <dbReference type="PROSITE" id="PS51068"/>
    </source>
</evidence>
<keyword evidence="6 15" id="KW-0863">Zinc-finger</keyword>
<evidence type="ECO:0000256" key="11">
    <source>
        <dbReference type="ARBA" id="ARBA00023239"/>
    </source>
</evidence>
<dbReference type="GO" id="GO:0008270">
    <property type="term" value="F:zinc ion binding"/>
    <property type="evidence" value="ECO:0007669"/>
    <property type="project" value="UniProtKB-UniRule"/>
</dbReference>
<dbReference type="NCBIfam" id="TIGR00577">
    <property type="entry name" value="fpg"/>
    <property type="match status" value="1"/>
</dbReference>
<comment type="similarity">
    <text evidence="2 15">Belongs to the FPG family.</text>
</comment>
<dbReference type="HAMAP" id="MF_00103">
    <property type="entry name" value="Fapy_DNA_glycosyl"/>
    <property type="match status" value="1"/>
</dbReference>
<dbReference type="Gene3D" id="1.10.8.50">
    <property type="match status" value="1"/>
</dbReference>
<reference evidence="19" key="1">
    <citation type="submission" date="2016-10" db="EMBL/GenBank/DDBJ databases">
        <authorList>
            <person name="de Groot N.N."/>
        </authorList>
    </citation>
    <scope>NUCLEOTIDE SEQUENCE [LARGE SCALE GENOMIC DNA]</scope>
    <source>
        <strain evidence="19">10nlg</strain>
    </source>
</reference>
<evidence type="ECO:0000256" key="14">
    <source>
        <dbReference type="ARBA" id="ARBA00044632"/>
    </source>
</evidence>
<dbReference type="GO" id="GO:0003690">
    <property type="term" value="F:double-stranded DNA binding"/>
    <property type="evidence" value="ECO:0007669"/>
    <property type="project" value="UniProtKB-ARBA"/>
</dbReference>
<keyword evidence="12 15" id="KW-0511">Multifunctional enzyme</keyword>
<dbReference type="InterPro" id="IPR010663">
    <property type="entry name" value="Znf_FPG/IleRS"/>
</dbReference>
<dbReference type="GO" id="GO:0140078">
    <property type="term" value="F:class I DNA-(apurinic or apyrimidinic site) endonuclease activity"/>
    <property type="evidence" value="ECO:0007669"/>
    <property type="project" value="UniProtKB-EC"/>
</dbReference>
<organism evidence="18 19">
    <name type="scientific">Salisediminibacterium halotolerans</name>
    <dbReference type="NCBI Taxonomy" id="517425"/>
    <lineage>
        <taxon>Bacteria</taxon>
        <taxon>Bacillati</taxon>
        <taxon>Bacillota</taxon>
        <taxon>Bacilli</taxon>
        <taxon>Bacillales</taxon>
        <taxon>Bacillaceae</taxon>
        <taxon>Salisediminibacterium</taxon>
    </lineage>
</organism>
<name>A0A1H9U0G8_9BACI</name>
<dbReference type="InterPro" id="IPR035937">
    <property type="entry name" value="FPG_N"/>
</dbReference>
<dbReference type="SMART" id="SM00898">
    <property type="entry name" value="Fapy_DNA_glyco"/>
    <property type="match status" value="1"/>
</dbReference>
<dbReference type="PROSITE" id="PS51068">
    <property type="entry name" value="FPG_CAT"/>
    <property type="match status" value="1"/>
</dbReference>
<dbReference type="EMBL" id="FOGV01000012">
    <property type="protein sequence ID" value="SES02691.1"/>
    <property type="molecule type" value="Genomic_DNA"/>
</dbReference>
<keyword evidence="4 15" id="KW-0479">Metal-binding</keyword>
<feature type="active site" description="Proton donor; for beta-elimination activity" evidence="15">
    <location>
        <position position="60"/>
    </location>
</feature>
<dbReference type="GO" id="GO:0006284">
    <property type="term" value="P:base-excision repair"/>
    <property type="evidence" value="ECO:0007669"/>
    <property type="project" value="InterPro"/>
</dbReference>
<dbReference type="CDD" id="cd08966">
    <property type="entry name" value="EcFpg-like_N"/>
    <property type="match status" value="1"/>
</dbReference>
<protein>
    <recommendedName>
        <fullName evidence="15">Formamidopyrimidine-DNA glycosylase</fullName>
        <shortName evidence="15">Fapy-DNA glycosylase</shortName>
        <ecNumber evidence="15">3.2.2.23</ecNumber>
    </recommendedName>
    <alternativeName>
        <fullName evidence="15">DNA-(apurinic or apyrimidinic site) lyase MutM</fullName>
        <shortName evidence="15">AP lyase MutM</shortName>
        <ecNumber evidence="15">4.2.99.18</ecNumber>
    </alternativeName>
</protein>
<dbReference type="PROSITE" id="PS51066">
    <property type="entry name" value="ZF_FPG_2"/>
    <property type="match status" value="1"/>
</dbReference>
<evidence type="ECO:0000313" key="18">
    <source>
        <dbReference type="EMBL" id="SES02691.1"/>
    </source>
</evidence>
<keyword evidence="19" id="KW-1185">Reference proteome</keyword>
<dbReference type="SUPFAM" id="SSF81624">
    <property type="entry name" value="N-terminal domain of MutM-like DNA repair proteins"/>
    <property type="match status" value="1"/>
</dbReference>
<keyword evidence="11 15" id="KW-0456">Lyase</keyword>
<dbReference type="NCBIfam" id="NF002211">
    <property type="entry name" value="PRK01103.1"/>
    <property type="match status" value="1"/>
</dbReference>
<dbReference type="InterPro" id="IPR010979">
    <property type="entry name" value="Ribosomal_uS13-like_H2TH"/>
</dbReference>
<evidence type="ECO:0000256" key="6">
    <source>
        <dbReference type="ARBA" id="ARBA00022771"/>
    </source>
</evidence>
<comment type="cofactor">
    <cofactor evidence="15">
        <name>Zn(2+)</name>
        <dbReference type="ChEBI" id="CHEBI:29105"/>
    </cofactor>
    <text evidence="15">Binds 1 zinc ion per subunit.</text>
</comment>